<protein>
    <submittedName>
        <fullName evidence="2">Uncharacterized protein</fullName>
    </submittedName>
</protein>
<evidence type="ECO:0000313" key="3">
    <source>
        <dbReference type="Proteomes" id="UP001290101"/>
    </source>
</evidence>
<comment type="caution">
    <text evidence="2">The sequence shown here is derived from an EMBL/GenBank/DDBJ whole genome shotgun (WGS) entry which is preliminary data.</text>
</comment>
<reference evidence="2 3" key="1">
    <citation type="submission" date="2023-12" db="EMBL/GenBank/DDBJ databases">
        <title>Micromonospora sp. nov., isolated from Atacama Desert.</title>
        <authorList>
            <person name="Carro L."/>
            <person name="Golinska P."/>
            <person name="Klenk H.-P."/>
            <person name="Goodfellow M."/>
        </authorList>
    </citation>
    <scope>NUCLEOTIDE SEQUENCE [LARGE SCALE GENOMIC DNA]</scope>
    <source>
        <strain evidence="2 3">4G53</strain>
    </source>
</reference>
<dbReference type="RefSeq" id="WP_322444118.1">
    <property type="nucleotide sequence ID" value="NZ_JAXOTQ010000098.1"/>
</dbReference>
<evidence type="ECO:0000313" key="2">
    <source>
        <dbReference type="EMBL" id="MDZ5494667.1"/>
    </source>
</evidence>
<feature type="compositionally biased region" description="Low complexity" evidence="1">
    <location>
        <begin position="267"/>
        <end position="277"/>
    </location>
</feature>
<gene>
    <name evidence="2" type="ORF">U2F25_35440</name>
</gene>
<feature type="compositionally biased region" description="Pro residues" evidence="1">
    <location>
        <begin position="219"/>
        <end position="228"/>
    </location>
</feature>
<sequence>MVFPADRFTACPTDEQLPPSLATTIPEPRRPLAATPTPVPAAEQTTTTSAASVAAGDDVGLAVEVTRVVPASGTLTVCGQQFWLSPTRAGLPITLWADTTVVHLLLNGVRLKTLPSQLTPAHLRQLLADDGTPAQPPPIATGPVQAGAPIEVDRLVNATGLISLAGRQHPVGYHFAGQRVTVRLDRGLMQITADGVLLRSLPNPLTTAEIASIRDARPAGPPPTPTPEPVRVERRVRSRGALPVNASMWASPTPEQPSLSKPPTPPSASMTATNSSPRSVAPPTRTSPGSKAANPSLRGHLAAASPRGRPWGEPPRLSSGVGRGRTRHDHAGALREIDLQITCFADPSPLHRQVVEVEQPAHIC</sequence>
<keyword evidence="3" id="KW-1185">Reference proteome</keyword>
<feature type="region of interest" description="Disordered" evidence="1">
    <location>
        <begin position="1"/>
        <end position="48"/>
    </location>
</feature>
<proteinExistence type="predicted"/>
<evidence type="ECO:0000256" key="1">
    <source>
        <dbReference type="SAM" id="MobiDB-lite"/>
    </source>
</evidence>
<organism evidence="2 3">
    <name type="scientific">Micromonospora sicca</name>
    <dbReference type="NCBI Taxonomy" id="2202420"/>
    <lineage>
        <taxon>Bacteria</taxon>
        <taxon>Bacillati</taxon>
        <taxon>Actinomycetota</taxon>
        <taxon>Actinomycetes</taxon>
        <taxon>Micromonosporales</taxon>
        <taxon>Micromonosporaceae</taxon>
        <taxon>Micromonospora</taxon>
    </lineage>
</organism>
<feature type="compositionally biased region" description="Low complexity" evidence="1">
    <location>
        <begin position="31"/>
        <end position="48"/>
    </location>
</feature>
<feature type="region of interest" description="Disordered" evidence="1">
    <location>
        <begin position="212"/>
        <end position="327"/>
    </location>
</feature>
<name>A0ABU5JPU4_9ACTN</name>
<dbReference type="Proteomes" id="UP001290101">
    <property type="component" value="Unassembled WGS sequence"/>
</dbReference>
<dbReference type="EMBL" id="JAXOTQ010000098">
    <property type="protein sequence ID" value="MDZ5494667.1"/>
    <property type="molecule type" value="Genomic_DNA"/>
</dbReference>
<accession>A0ABU5JPU4</accession>